<evidence type="ECO:0000256" key="1">
    <source>
        <dbReference type="ARBA" id="ARBA00004651"/>
    </source>
</evidence>
<dbReference type="AlphaFoldDB" id="A0A5M8FUF2"/>
<protein>
    <submittedName>
        <fullName evidence="10">Extracellular solute-binding protein</fullName>
    </submittedName>
</protein>
<feature type="domain" description="ABC transmembrane type-1" evidence="9">
    <location>
        <begin position="72"/>
        <end position="260"/>
    </location>
</feature>
<keyword evidence="11" id="KW-1185">Reference proteome</keyword>
<dbReference type="PANTHER" id="PTHR43848">
    <property type="entry name" value="PUTRESCINE TRANSPORT SYSTEM PERMEASE PROTEIN POTI"/>
    <property type="match status" value="1"/>
</dbReference>
<dbReference type="OrthoDB" id="9782004at2"/>
<comment type="similarity">
    <text evidence="2">Belongs to the binding-protein-dependent transport system permease family. CysTW subfamily.</text>
</comment>
<reference evidence="10 11" key="1">
    <citation type="submission" date="2019-09" db="EMBL/GenBank/DDBJ databases">
        <title>Whole-genome sequence of the purple sulfur bacterium Thiohalocapsa marina DSM 19078.</title>
        <authorList>
            <person name="Kyndt J.A."/>
            <person name="Meyer T.E."/>
        </authorList>
    </citation>
    <scope>NUCLEOTIDE SEQUENCE [LARGE SCALE GENOMIC DNA]</scope>
    <source>
        <strain evidence="10 11">DSM 19078</strain>
    </source>
</reference>
<dbReference type="PROSITE" id="PS50928">
    <property type="entry name" value="ABC_TM1"/>
    <property type="match status" value="1"/>
</dbReference>
<evidence type="ECO:0000313" key="10">
    <source>
        <dbReference type="EMBL" id="KAA6187434.1"/>
    </source>
</evidence>
<evidence type="ECO:0000259" key="9">
    <source>
        <dbReference type="PROSITE" id="PS50928"/>
    </source>
</evidence>
<keyword evidence="5 8" id="KW-0812">Transmembrane</keyword>
<keyword evidence="3 8" id="KW-0813">Transport</keyword>
<feature type="transmembrane region" description="Helical" evidence="8">
    <location>
        <begin position="111"/>
        <end position="134"/>
    </location>
</feature>
<feature type="transmembrane region" description="Helical" evidence="8">
    <location>
        <begin position="272"/>
        <end position="294"/>
    </location>
</feature>
<feature type="transmembrane region" description="Helical" evidence="8">
    <location>
        <begin position="241"/>
        <end position="260"/>
    </location>
</feature>
<evidence type="ECO:0000256" key="5">
    <source>
        <dbReference type="ARBA" id="ARBA00022692"/>
    </source>
</evidence>
<feature type="transmembrane region" description="Helical" evidence="8">
    <location>
        <begin position="76"/>
        <end position="99"/>
    </location>
</feature>
<organism evidence="10 11">
    <name type="scientific">Thiohalocapsa marina</name>
    <dbReference type="NCBI Taxonomy" id="424902"/>
    <lineage>
        <taxon>Bacteria</taxon>
        <taxon>Pseudomonadati</taxon>
        <taxon>Pseudomonadota</taxon>
        <taxon>Gammaproteobacteria</taxon>
        <taxon>Chromatiales</taxon>
        <taxon>Chromatiaceae</taxon>
        <taxon>Thiohalocapsa</taxon>
    </lineage>
</organism>
<comment type="caution">
    <text evidence="10">The sequence shown here is derived from an EMBL/GenBank/DDBJ whole genome shotgun (WGS) entry which is preliminary data.</text>
</comment>
<dbReference type="GO" id="GO:0005886">
    <property type="term" value="C:plasma membrane"/>
    <property type="evidence" value="ECO:0007669"/>
    <property type="project" value="UniProtKB-SubCell"/>
</dbReference>
<dbReference type="EMBL" id="VWXX01000002">
    <property type="protein sequence ID" value="KAA6187434.1"/>
    <property type="molecule type" value="Genomic_DNA"/>
</dbReference>
<dbReference type="SUPFAM" id="SSF53850">
    <property type="entry name" value="Periplasmic binding protein-like II"/>
    <property type="match status" value="1"/>
</dbReference>
<dbReference type="GO" id="GO:0015846">
    <property type="term" value="P:polyamine transport"/>
    <property type="evidence" value="ECO:0007669"/>
    <property type="project" value="InterPro"/>
</dbReference>
<evidence type="ECO:0000256" key="3">
    <source>
        <dbReference type="ARBA" id="ARBA00022448"/>
    </source>
</evidence>
<dbReference type="GO" id="GO:0042597">
    <property type="term" value="C:periplasmic space"/>
    <property type="evidence" value="ECO:0007669"/>
    <property type="project" value="InterPro"/>
</dbReference>
<dbReference type="Gene3D" id="1.10.3720.10">
    <property type="entry name" value="MetI-like"/>
    <property type="match status" value="1"/>
</dbReference>
<name>A0A5M8FUF2_9GAMM</name>
<evidence type="ECO:0000256" key="2">
    <source>
        <dbReference type="ARBA" id="ARBA00007069"/>
    </source>
</evidence>
<evidence type="ECO:0000256" key="6">
    <source>
        <dbReference type="ARBA" id="ARBA00022989"/>
    </source>
</evidence>
<evidence type="ECO:0000256" key="7">
    <source>
        <dbReference type="ARBA" id="ARBA00023136"/>
    </source>
</evidence>
<keyword evidence="6 8" id="KW-1133">Transmembrane helix</keyword>
<dbReference type="InterPro" id="IPR006059">
    <property type="entry name" value="SBP"/>
</dbReference>
<feature type="transmembrane region" description="Helical" evidence="8">
    <location>
        <begin position="140"/>
        <end position="163"/>
    </location>
</feature>
<dbReference type="RefSeq" id="WP_150090114.1">
    <property type="nucleotide sequence ID" value="NZ_JBFUOH010000124.1"/>
</dbReference>
<dbReference type="InterPro" id="IPR001188">
    <property type="entry name" value="Sperm_putr-bd"/>
</dbReference>
<comment type="subcellular location">
    <subcellularLocation>
        <location evidence="1 8">Cell membrane</location>
        <topology evidence="1 8">Multi-pass membrane protein</topology>
    </subcellularLocation>
</comment>
<keyword evidence="4" id="KW-1003">Cell membrane</keyword>
<evidence type="ECO:0000313" key="11">
    <source>
        <dbReference type="Proteomes" id="UP000322981"/>
    </source>
</evidence>
<feature type="transmembrane region" description="Helical" evidence="8">
    <location>
        <begin position="184"/>
        <end position="209"/>
    </location>
</feature>
<feature type="transmembrane region" description="Helical" evidence="8">
    <location>
        <begin position="21"/>
        <end position="42"/>
    </location>
</feature>
<dbReference type="GO" id="GO:0055085">
    <property type="term" value="P:transmembrane transport"/>
    <property type="evidence" value="ECO:0007669"/>
    <property type="project" value="InterPro"/>
</dbReference>
<dbReference type="InterPro" id="IPR035906">
    <property type="entry name" value="MetI-like_sf"/>
</dbReference>
<dbReference type="CDD" id="cd13590">
    <property type="entry name" value="PBP2_PotD_PotF_like"/>
    <property type="match status" value="1"/>
</dbReference>
<evidence type="ECO:0000256" key="4">
    <source>
        <dbReference type="ARBA" id="ARBA00022475"/>
    </source>
</evidence>
<dbReference type="InterPro" id="IPR051789">
    <property type="entry name" value="Bact_Polyamine_Transport"/>
</dbReference>
<dbReference type="Pfam" id="PF13416">
    <property type="entry name" value="SBP_bac_8"/>
    <property type="match status" value="1"/>
</dbReference>
<accession>A0A5M8FUF2</accession>
<dbReference type="PRINTS" id="PR00909">
    <property type="entry name" value="SPERMDNBNDNG"/>
</dbReference>
<dbReference type="GO" id="GO:0019808">
    <property type="term" value="F:polyamine binding"/>
    <property type="evidence" value="ECO:0007669"/>
    <property type="project" value="InterPro"/>
</dbReference>
<dbReference type="SUPFAM" id="SSF161098">
    <property type="entry name" value="MetI-like"/>
    <property type="match status" value="1"/>
</dbReference>
<dbReference type="CDD" id="cd06261">
    <property type="entry name" value="TM_PBP2"/>
    <property type="match status" value="1"/>
</dbReference>
<dbReference type="Pfam" id="PF00528">
    <property type="entry name" value="BPD_transp_1"/>
    <property type="match status" value="1"/>
</dbReference>
<dbReference type="Gene3D" id="3.40.190.10">
    <property type="entry name" value="Periplasmic binding protein-like II"/>
    <property type="match status" value="2"/>
</dbReference>
<gene>
    <name evidence="10" type="ORF">F2Q65_02635</name>
</gene>
<dbReference type="Proteomes" id="UP000322981">
    <property type="component" value="Unassembled WGS sequence"/>
</dbReference>
<dbReference type="PANTHER" id="PTHR43848:SF2">
    <property type="entry name" value="PUTRESCINE TRANSPORT SYSTEM PERMEASE PROTEIN POTI"/>
    <property type="match status" value="1"/>
</dbReference>
<keyword evidence="7 8" id="KW-0472">Membrane</keyword>
<proteinExistence type="inferred from homology"/>
<evidence type="ECO:0000256" key="8">
    <source>
        <dbReference type="RuleBase" id="RU363032"/>
    </source>
</evidence>
<sequence length="617" mass="68999">MSAQLGRRNDLGLGQGLALKLLTAFCMLLLLAPLVVLVVYAFNDSRQVTVWQGFSLKWFAVTLQDREIWFAFRNSLIIGGLNAVLATILGTMAALAIARHRFAGRQGFLNLLHYPVLLPEIIIGIALLVLFVLLDVPRGFGTVVAGHVTFSFPLVALLVLARVGAMSRTLEEASLDLGASRWQTYRFVILPALAPAIVSGVLFCFTLSLDDFVITLFTASPDVTTLPLKVYSMVKFGLTPVINVISVLLILFTLTVLLAIHWLQKEGPHQRWGIRLAGVMVAALAVLMATSIVAERRQETLVIANWADYIDPELLREFESSTGVRVIMTHFSSDEEMLAKVSFGRPGIDLAMATPVSMEILRKSGLIVPFDGERIPNLRYIDEDFRHLGSDPTGTYSVPYAYGLNGILYNTRMVEGPITSWWAMWDERYAGRLIMLNDMMEAFWLAHHLLGYRLQDQRLDHLDEAYALLKKQRPLLRKYESDLVNDMLLSHEAVMAQAWNGQAHKLSSEHPEYRFVVPEEGASLFIDSLVLLASAPNPDAAHRFIDFLLAPERSSQNMEAILYPMPNATARALLPPEIRDDTTIFPAGVDGKRLNIMSDPGDFRRQIQGRWERLLAE</sequence>
<dbReference type="InterPro" id="IPR000515">
    <property type="entry name" value="MetI-like"/>
</dbReference>